<feature type="transmembrane region" description="Helical" evidence="1">
    <location>
        <begin position="204"/>
        <end position="225"/>
    </location>
</feature>
<evidence type="ECO:0000313" key="2">
    <source>
        <dbReference type="EMBL" id="MBS6634906.1"/>
    </source>
</evidence>
<dbReference type="HAMAP" id="MF_02088">
    <property type="entry name" value="Q_prec_transport"/>
    <property type="match status" value="1"/>
</dbReference>
<dbReference type="Proteomes" id="UP000739069">
    <property type="component" value="Unassembled WGS sequence"/>
</dbReference>
<proteinExistence type="inferred from homology"/>
<dbReference type="PANTHER" id="PTHR34300">
    <property type="entry name" value="QUEUOSINE PRECURSOR TRANSPORTER-RELATED"/>
    <property type="match status" value="1"/>
</dbReference>
<dbReference type="GO" id="GO:0022857">
    <property type="term" value="F:transmembrane transporter activity"/>
    <property type="evidence" value="ECO:0007669"/>
    <property type="project" value="UniProtKB-UniRule"/>
</dbReference>
<accession>A0A943T9G5</accession>
<feature type="transmembrane region" description="Helical" evidence="1">
    <location>
        <begin position="95"/>
        <end position="116"/>
    </location>
</feature>
<dbReference type="EMBL" id="JAGZXI010000005">
    <property type="protein sequence ID" value="MBS6634906.1"/>
    <property type="molecule type" value="Genomic_DNA"/>
</dbReference>
<comment type="similarity">
    <text evidence="1">Belongs to the vitamin uptake transporter (VUT/ECF) (TC 2.A.88) family. Q precursor transporter subfamily.</text>
</comment>
<feature type="transmembrane region" description="Helical" evidence="1">
    <location>
        <begin position="136"/>
        <end position="158"/>
    </location>
</feature>
<organism evidence="2 3">
    <name type="scientific">Rothia mucilaginosa</name>
    <dbReference type="NCBI Taxonomy" id="43675"/>
    <lineage>
        <taxon>Bacteria</taxon>
        <taxon>Bacillati</taxon>
        <taxon>Actinomycetota</taxon>
        <taxon>Actinomycetes</taxon>
        <taxon>Micrococcales</taxon>
        <taxon>Micrococcaceae</taxon>
        <taxon>Rothia</taxon>
    </lineage>
</organism>
<evidence type="ECO:0000313" key="3">
    <source>
        <dbReference type="Proteomes" id="UP000739069"/>
    </source>
</evidence>
<name>A0A943T9G5_9MICC</name>
<evidence type="ECO:0000256" key="1">
    <source>
        <dbReference type="HAMAP-Rule" id="MF_02088"/>
    </source>
</evidence>
<gene>
    <name evidence="2" type="ORF">KH265_04515</name>
</gene>
<dbReference type="NCBIfam" id="TIGR00697">
    <property type="entry name" value="queuosine precursor transporter"/>
    <property type="match status" value="1"/>
</dbReference>
<feature type="transmembrane region" description="Helical" evidence="1">
    <location>
        <begin position="64"/>
        <end position="83"/>
    </location>
</feature>
<comment type="function">
    <text evidence="1">Involved in the import of queuosine (Q) precursors, required for Q precursor salvage.</text>
</comment>
<dbReference type="InterPro" id="IPR003744">
    <property type="entry name" value="YhhQ"/>
</dbReference>
<sequence length="242" mass="26525">MAKPVSESKAQTSTVKVPWAGRRGYFDLLLAASCVILIISNIGATKGVAFGPLPFELPVIGNTIVTDGGFFLFPLAYVIGDLLSEVYGFKRARRAIVASFVAAAFAAVCFLVIMYLPAAEFYENQKAFESVLGPVWQIYAGSLLGYLCGQTLNAWIMVSMKKATKGRFLWLRMILSTLAGELVDTVIFCSIAAPVLGIDTIEAFLNYVLVGYVYKCLVEVILMPISYPVIGWFKRHELEHVA</sequence>
<keyword evidence="1" id="KW-0472">Membrane</keyword>
<dbReference type="PANTHER" id="PTHR34300:SF2">
    <property type="entry name" value="QUEUOSINE PRECURSOR TRANSPORTER-RELATED"/>
    <property type="match status" value="1"/>
</dbReference>
<dbReference type="GO" id="GO:0005886">
    <property type="term" value="C:plasma membrane"/>
    <property type="evidence" value="ECO:0007669"/>
    <property type="project" value="UniProtKB-SubCell"/>
</dbReference>
<keyword evidence="1" id="KW-0812">Transmembrane</keyword>
<feature type="transmembrane region" description="Helical" evidence="1">
    <location>
        <begin position="170"/>
        <end position="198"/>
    </location>
</feature>
<keyword evidence="1" id="KW-1133">Transmembrane helix</keyword>
<comment type="subcellular location">
    <subcellularLocation>
        <location evidence="1">Cell membrane</location>
        <topology evidence="1">Multi-pass membrane protein</topology>
    </subcellularLocation>
</comment>
<feature type="transmembrane region" description="Helical" evidence="1">
    <location>
        <begin position="25"/>
        <end position="44"/>
    </location>
</feature>
<protein>
    <recommendedName>
        <fullName evidence="1">Probable queuosine precursor transporter</fullName>
        <shortName evidence="1">Q precursor transporter</shortName>
    </recommendedName>
</protein>
<dbReference type="AlphaFoldDB" id="A0A943T9G5"/>
<comment type="caution">
    <text evidence="2">The sequence shown here is derived from an EMBL/GenBank/DDBJ whole genome shotgun (WGS) entry which is preliminary data.</text>
</comment>
<keyword evidence="1" id="KW-0813">Transport</keyword>
<keyword evidence="1" id="KW-1003">Cell membrane</keyword>
<dbReference type="RefSeq" id="WP_294455141.1">
    <property type="nucleotide sequence ID" value="NZ_CAURUP010000005.1"/>
</dbReference>
<reference evidence="2" key="1">
    <citation type="submission" date="2021-02" db="EMBL/GenBank/DDBJ databases">
        <title>Infant gut strain persistence is associated with maternal origin, phylogeny, and functional potential including surface adhesion and iron acquisition.</title>
        <authorList>
            <person name="Lou Y.C."/>
        </authorList>
    </citation>
    <scope>NUCLEOTIDE SEQUENCE</scope>
    <source>
        <strain evidence="2">L1_008_092G1_dasL1_008_092G1_concoct_16</strain>
    </source>
</reference>
<dbReference type="Pfam" id="PF02592">
    <property type="entry name" value="Vut_1"/>
    <property type="match status" value="1"/>
</dbReference>